<feature type="compositionally biased region" description="Acidic residues" evidence="11">
    <location>
        <begin position="1737"/>
        <end position="1752"/>
    </location>
</feature>
<keyword evidence="5" id="KW-0677">Repeat</keyword>
<reference evidence="13 14" key="1">
    <citation type="journal article" date="2016" name="Proc. Natl. Acad. Sci. U.S.A.">
        <title>Comparative genomics of biotechnologically important yeasts.</title>
        <authorList>
            <person name="Riley R."/>
            <person name="Haridas S."/>
            <person name="Wolfe K.H."/>
            <person name="Lopes M.R."/>
            <person name="Hittinger C.T."/>
            <person name="Goeker M."/>
            <person name="Salamov A.A."/>
            <person name="Wisecaver J.H."/>
            <person name="Long T.M."/>
            <person name="Calvey C.H."/>
            <person name="Aerts A.L."/>
            <person name="Barry K.W."/>
            <person name="Choi C."/>
            <person name="Clum A."/>
            <person name="Coughlan A.Y."/>
            <person name="Deshpande S."/>
            <person name="Douglass A.P."/>
            <person name="Hanson S.J."/>
            <person name="Klenk H.-P."/>
            <person name="LaButti K.M."/>
            <person name="Lapidus A."/>
            <person name="Lindquist E.A."/>
            <person name="Lipzen A.M."/>
            <person name="Meier-Kolthoff J.P."/>
            <person name="Ohm R.A."/>
            <person name="Otillar R.P."/>
            <person name="Pangilinan J.L."/>
            <person name="Peng Y."/>
            <person name="Rokas A."/>
            <person name="Rosa C.A."/>
            <person name="Scheuner C."/>
            <person name="Sibirny A.A."/>
            <person name="Slot J.C."/>
            <person name="Stielow J.B."/>
            <person name="Sun H."/>
            <person name="Kurtzman C.P."/>
            <person name="Blackwell M."/>
            <person name="Grigoriev I.V."/>
            <person name="Jeffries T.W."/>
        </authorList>
    </citation>
    <scope>NUCLEOTIDE SEQUENCE [LARGE SCALE GENOMIC DNA]</scope>
    <source>
        <strain evidence="13 14">DSM 6958</strain>
    </source>
</reference>
<dbReference type="CDD" id="cd05702">
    <property type="entry name" value="S1_Rrp5_repeat_hs11_sc8"/>
    <property type="match status" value="1"/>
</dbReference>
<feature type="domain" description="S1 motif" evidence="12">
    <location>
        <begin position="506"/>
        <end position="576"/>
    </location>
</feature>
<keyword evidence="2" id="KW-0690">Ribosome biogenesis</keyword>
<dbReference type="InterPro" id="IPR045209">
    <property type="entry name" value="Rrp5"/>
</dbReference>
<feature type="domain" description="S1 motif" evidence="12">
    <location>
        <begin position="782"/>
        <end position="852"/>
    </location>
</feature>
<dbReference type="OrthoDB" id="412781at2759"/>
<feature type="domain" description="S1 motif" evidence="12">
    <location>
        <begin position="596"/>
        <end position="665"/>
    </location>
</feature>
<evidence type="ECO:0000259" key="12">
    <source>
        <dbReference type="PROSITE" id="PS50126"/>
    </source>
</evidence>
<feature type="domain" description="S1 motif" evidence="12">
    <location>
        <begin position="320"/>
        <end position="392"/>
    </location>
</feature>
<dbReference type="Pfam" id="PF00575">
    <property type="entry name" value="S1"/>
    <property type="match status" value="4"/>
</dbReference>
<feature type="region of interest" description="Disordered" evidence="11">
    <location>
        <begin position="1"/>
        <end position="41"/>
    </location>
</feature>
<dbReference type="Proteomes" id="UP000095009">
    <property type="component" value="Unassembled WGS sequence"/>
</dbReference>
<evidence type="ECO:0000256" key="7">
    <source>
        <dbReference type="ARBA" id="ARBA00026188"/>
    </source>
</evidence>
<feature type="domain" description="S1 motif" evidence="12">
    <location>
        <begin position="415"/>
        <end position="489"/>
    </location>
</feature>
<dbReference type="FunFam" id="2.40.50.140:FF:000196">
    <property type="entry name" value="rRNA biogenesis protein RRP5"/>
    <property type="match status" value="1"/>
</dbReference>
<dbReference type="InterPro" id="IPR048059">
    <property type="entry name" value="Rrp5_S1_rpt_hs1_sc1"/>
</dbReference>
<comment type="subcellular location">
    <subcellularLocation>
        <location evidence="1">Nucleus</location>
        <location evidence="1">Nucleolus</location>
    </subcellularLocation>
</comment>
<feature type="region of interest" description="Disordered" evidence="11">
    <location>
        <begin position="1369"/>
        <end position="1463"/>
    </location>
</feature>
<feature type="region of interest" description="Disordered" evidence="11">
    <location>
        <begin position="81"/>
        <end position="100"/>
    </location>
</feature>
<feature type="domain" description="S1 motif" evidence="12">
    <location>
        <begin position="999"/>
        <end position="1070"/>
    </location>
</feature>
<evidence type="ECO:0000256" key="6">
    <source>
        <dbReference type="ARBA" id="ARBA00023242"/>
    </source>
</evidence>
<dbReference type="InterPro" id="IPR012340">
    <property type="entry name" value="NA-bd_OB-fold"/>
</dbReference>
<dbReference type="CDD" id="cd05707">
    <property type="entry name" value="S1_Rrp5_repeat_sc11"/>
    <property type="match status" value="1"/>
</dbReference>
<evidence type="ECO:0000256" key="9">
    <source>
        <dbReference type="ARBA" id="ARBA00073619"/>
    </source>
</evidence>
<dbReference type="FunFam" id="1.25.40.10:FF:000727">
    <property type="entry name" value="Chromosome 1, whole genome shotgun sequence"/>
    <property type="match status" value="1"/>
</dbReference>
<gene>
    <name evidence="13" type="ORF">NADFUDRAFT_51740</name>
</gene>
<feature type="domain" description="S1 motif" evidence="12">
    <location>
        <begin position="889"/>
        <end position="965"/>
    </location>
</feature>
<accession>A0A1E3PIA8</accession>
<dbReference type="GO" id="GO:0032040">
    <property type="term" value="C:small-subunit processome"/>
    <property type="evidence" value="ECO:0007669"/>
    <property type="project" value="TreeGrafter"/>
</dbReference>
<feature type="domain" description="S1 motif" evidence="12">
    <location>
        <begin position="1087"/>
        <end position="1156"/>
    </location>
</feature>
<dbReference type="InterPro" id="IPR003029">
    <property type="entry name" value="S1_domain"/>
</dbReference>
<comment type="function">
    <text evidence="8">Involved in the biogenesis of rRNA. Required for the formation of 18S and 5.8S rRNA.</text>
</comment>
<feature type="compositionally biased region" description="Basic residues" evidence="11">
    <location>
        <begin position="81"/>
        <end position="96"/>
    </location>
</feature>
<dbReference type="PROSITE" id="PS50126">
    <property type="entry name" value="S1"/>
    <property type="match status" value="13"/>
</dbReference>
<name>A0A1E3PIA8_9ASCO</name>
<keyword evidence="6" id="KW-0539">Nucleus</keyword>
<dbReference type="InterPro" id="IPR057301">
    <property type="entry name" value="Rrp5_OB_4th"/>
</dbReference>
<evidence type="ECO:0000256" key="10">
    <source>
        <dbReference type="ARBA" id="ARBA00076674"/>
    </source>
</evidence>
<dbReference type="FunFam" id="2.40.50.140:FF:000103">
    <property type="entry name" value="protein RRP5 homolog"/>
    <property type="match status" value="3"/>
</dbReference>
<evidence type="ECO:0000256" key="4">
    <source>
        <dbReference type="ARBA" id="ARBA00022553"/>
    </source>
</evidence>
<evidence type="ECO:0000256" key="8">
    <source>
        <dbReference type="ARBA" id="ARBA00055575"/>
    </source>
</evidence>
<dbReference type="FunFam" id="2.40.50.140:FF:000155">
    <property type="entry name" value="rRNA biogenesis protein RRP5"/>
    <property type="match status" value="1"/>
</dbReference>
<evidence type="ECO:0000313" key="13">
    <source>
        <dbReference type="EMBL" id="ODQ65143.1"/>
    </source>
</evidence>
<sequence length="1752" mass="193006">MVDGKRKRSDDAPKAKDSDHDTINTTKSTMKMEESSFPRGGGSVLSALEIKEASNEAVRDSLFAVSTPVAAVSDAEAAKNAKRARARKGSKVTKTQKPKEEKTKIEGLSFSRLIPGTLVLGQVHQINTLDITLSLPNNLVGFVPVTNISTKISESLENDSDSEDEDEEKESPMPELRSLFKIGQWLRAIVVESGELETQGKEKKTKKRIELSIEPEKVNNKIDAEDLSAGAVVQASVTSVEDHGCIMEISPASSVSGFISRKELENSGFTIDNMKVGQVLLLSVLSKSSNGRTLTLTSSHTAKRIPFISSVNSVDSLVPGVMVEPIITEIRSNGLVLKVLGLIDGTIDLFQTGLQDSSSLKDKFKEGEKIKARVLATLPSTEDNKKVVLSVVPHVVSLSTANDENSTPLEAFPVGHIFEEAKIKFLEPVAGLFVDIGAKTLGFVHISRISDDRVENLSAESGPYKPGTVHRARVLGFSAVDNLYILSMEPKVLAQKFLRVVDVPVGEVISGEVSKILPKGGLIIDISSNMSGIVNENNMSDIKLIYPEKKFSIGMKIKARVLSIDTQHHKIKLTVKKTLVNTQDPIITSFESVKPGMKTSGTIIAFKPKGAIVEFFGGVRGFLPVSEISEAFIKDPKEHFRLGQTVTVRVVSVEAESRKLIVSCRTSDVINNAQAAQLEELIPGKSIVSGTIIEKSKNDVVVEIGAGHVRGVIVLGQLSDETGDRARAIQKKMKVGQVIEELVVLEKNIPKRFVTLSAKKALVEDAKKSLLPATFDDIKVGEQVIHGYVRSATPKGVFVGFAGNLTGLALKQHISDDQFVSDPSSMFDVYQTVACTIIKADAAQNRIQVSFRKNINKDSSPASKPASVTKPAVNPVDESIESLNEFKPGKVTKARIISIKDTQLNVQLADNQQGRIDVSQVFDNFTDIQDKLHPLDSFKRGQVIPVKIIGYHDAKNHRYLAITHRSSNTHIILELSAKPTDVAAQDEHSLLSLNDTKPGTEWVGFVNNIAGDHLWVNLSPTVRGRISFFDLTNNPDYIQSIEVNFPIGSAIRCIVQEIDSEHNNLRLRAAELDQGEGITSFEDVKEGSIVAGKILKISDLTILAQLAPNITATVFITDALDDYSSKLSDFYATGEFVKAKILTVDSSNKKIYASLRASITEDDKEEVTDKNISEPTDLKKGDTVRGFIKNVADQGVFVALGRSVTARVKISNLSDSFLTEWKKYFQVHQLVKGKVVSVDQKTGKIDLTLKDSSVSGTATNVLQFSDLNVGDIVDGMVKRVEEYGVFIKIDHTANVSGLCHRSEIAESPITDARAIFNEGDKVKAKILKIDEEKKKISLGLKASYFDDDEDSKMEDDSDADDSDVDMIADESDDEENDFMVDDSDDSDINEDSDSGSDSEASDSESKPASTGLSAGFDFTASVLDQVNDNGSDSESDEETEERSRKRRRKNKVVEDKTADLSTRVPQSNQDYERLLISSPNSSILWMNYMAFQLQLGEVEKSREIAARALKTIAFKEEQEKLNIWIASLNLENSFGSSETLEETFKKACQYNDAKTIHLKLINIYTQSEDKLSKAEELYQITAKKFGYNDIAFWVNYATFLIEKTDNITKARTLLDRALQVLPKRLHAETISKFSLLEFKKGDVERGRTLFEGLISSYPRRIDLWNVYLDQEIKQGEKPIVERLFERVIAIKLSLKQAKFFFKKWLSFEDKCGDDKAVDYVKAKAAEYVASRTKAAESGDEESGSEEESENEK</sequence>
<dbReference type="GO" id="GO:0006364">
    <property type="term" value="P:rRNA processing"/>
    <property type="evidence" value="ECO:0007669"/>
    <property type="project" value="UniProtKB-KW"/>
</dbReference>
<dbReference type="Pfam" id="PF05843">
    <property type="entry name" value="Suf"/>
    <property type="match status" value="1"/>
</dbReference>
<evidence type="ECO:0000256" key="2">
    <source>
        <dbReference type="ARBA" id="ARBA00022517"/>
    </source>
</evidence>
<dbReference type="GO" id="GO:0003723">
    <property type="term" value="F:RNA binding"/>
    <property type="evidence" value="ECO:0007669"/>
    <property type="project" value="TreeGrafter"/>
</dbReference>
<dbReference type="STRING" id="857566.A0A1E3PIA8"/>
<feature type="compositionally biased region" description="Acidic residues" evidence="11">
    <location>
        <begin position="1431"/>
        <end position="1440"/>
    </location>
</feature>
<feature type="region of interest" description="Disordered" evidence="11">
    <location>
        <begin position="1730"/>
        <end position="1752"/>
    </location>
</feature>
<dbReference type="PANTHER" id="PTHR23270">
    <property type="entry name" value="PROGRAMMED CELL DEATH PROTEIN 11 PRE-RRNA PROCESSING PROTEIN RRP5"/>
    <property type="match status" value="1"/>
</dbReference>
<organism evidence="13 14">
    <name type="scientific">Nadsonia fulvescens var. elongata DSM 6958</name>
    <dbReference type="NCBI Taxonomy" id="857566"/>
    <lineage>
        <taxon>Eukaryota</taxon>
        <taxon>Fungi</taxon>
        <taxon>Dikarya</taxon>
        <taxon>Ascomycota</taxon>
        <taxon>Saccharomycotina</taxon>
        <taxon>Dipodascomycetes</taxon>
        <taxon>Dipodascales</taxon>
        <taxon>Dipodascales incertae sedis</taxon>
        <taxon>Nadsonia</taxon>
    </lineage>
</organism>
<feature type="domain" description="S1 motif" evidence="12">
    <location>
        <begin position="1270"/>
        <end position="1341"/>
    </location>
</feature>
<dbReference type="FunFam" id="2.40.50.140:FF:000279">
    <property type="entry name" value="rRNA biogenesis protein rrp5"/>
    <property type="match status" value="1"/>
</dbReference>
<dbReference type="SUPFAM" id="SSF50249">
    <property type="entry name" value="Nucleic acid-binding proteins"/>
    <property type="match status" value="13"/>
</dbReference>
<dbReference type="CDD" id="cd05708">
    <property type="entry name" value="S1_Rrp5_repeat_sc12"/>
    <property type="match status" value="1"/>
</dbReference>
<feature type="domain" description="S1 motif" evidence="12">
    <location>
        <begin position="230"/>
        <end position="299"/>
    </location>
</feature>
<feature type="region of interest" description="Disordered" evidence="11">
    <location>
        <begin position="153"/>
        <end position="174"/>
    </location>
</feature>
<dbReference type="CDD" id="cd05698">
    <property type="entry name" value="S1_Rrp5_repeat_hs6_sc5"/>
    <property type="match status" value="1"/>
</dbReference>
<feature type="domain" description="S1 motif" evidence="12">
    <location>
        <begin position="116"/>
        <end position="214"/>
    </location>
</feature>
<evidence type="ECO:0000256" key="5">
    <source>
        <dbReference type="ARBA" id="ARBA00022737"/>
    </source>
</evidence>
<dbReference type="Gene3D" id="1.25.40.10">
    <property type="entry name" value="Tetratricopeptide repeat domain"/>
    <property type="match status" value="1"/>
</dbReference>
<feature type="compositionally biased region" description="Acidic residues" evidence="11">
    <location>
        <begin position="1369"/>
        <end position="1402"/>
    </location>
</feature>
<dbReference type="Pfam" id="PF24685">
    <property type="entry name" value="OB_RRP5_4th"/>
    <property type="match status" value="1"/>
</dbReference>
<dbReference type="InterPro" id="IPR048058">
    <property type="entry name" value="Rrp5_S1_rpt_hs11_sc8"/>
</dbReference>
<evidence type="ECO:0000313" key="14">
    <source>
        <dbReference type="Proteomes" id="UP000095009"/>
    </source>
</evidence>
<dbReference type="InterPro" id="IPR008847">
    <property type="entry name" value="Suf"/>
</dbReference>
<keyword evidence="3" id="KW-0698">rRNA processing</keyword>
<dbReference type="Gene3D" id="2.40.50.140">
    <property type="entry name" value="Nucleic acid-binding proteins"/>
    <property type="match status" value="13"/>
</dbReference>
<dbReference type="PANTHER" id="PTHR23270:SF10">
    <property type="entry name" value="PROTEIN RRP5 HOMOLOG"/>
    <property type="match status" value="1"/>
</dbReference>
<dbReference type="CDD" id="cd05693">
    <property type="entry name" value="S1_Rrp5_repeat_hs1_sc1"/>
    <property type="match status" value="1"/>
</dbReference>
<dbReference type="EMBL" id="KV454410">
    <property type="protein sequence ID" value="ODQ65143.1"/>
    <property type="molecule type" value="Genomic_DNA"/>
</dbReference>
<keyword evidence="14" id="KW-1185">Reference proteome</keyword>
<keyword evidence="4" id="KW-0597">Phosphoprotein</keyword>
<protein>
    <recommendedName>
        <fullName evidence="7">mRNA 3'-end-processing protein RNA14</fullName>
    </recommendedName>
    <alternativeName>
        <fullName evidence="10">Ribosomal RNA-processing protein 5</fullName>
    </alternativeName>
    <alternativeName>
        <fullName evidence="9">rRNA biogenesis protein RRP5</fullName>
    </alternativeName>
</protein>
<dbReference type="CDD" id="cd05703">
    <property type="entry name" value="S1_Rrp5_repeat_hs12_sc9"/>
    <property type="match status" value="1"/>
</dbReference>
<dbReference type="SMART" id="SM00316">
    <property type="entry name" value="S1"/>
    <property type="match status" value="13"/>
</dbReference>
<dbReference type="SMART" id="SM00386">
    <property type="entry name" value="HAT"/>
    <property type="match status" value="6"/>
</dbReference>
<evidence type="ECO:0000256" key="3">
    <source>
        <dbReference type="ARBA" id="ARBA00022552"/>
    </source>
</evidence>
<evidence type="ECO:0000256" key="1">
    <source>
        <dbReference type="ARBA" id="ARBA00004604"/>
    </source>
</evidence>
<feature type="domain" description="S1 motif" evidence="12">
    <location>
        <begin position="1181"/>
        <end position="1250"/>
    </location>
</feature>
<feature type="compositionally biased region" description="Acidic residues" evidence="11">
    <location>
        <begin position="156"/>
        <end position="169"/>
    </location>
</feature>
<proteinExistence type="predicted"/>
<dbReference type="FunFam" id="2.40.50.140:FF:000159">
    <property type="entry name" value="rRNA biogenesis protein rrp5"/>
    <property type="match status" value="1"/>
</dbReference>
<feature type="domain" description="S1 motif" evidence="12">
    <location>
        <begin position="685"/>
        <end position="759"/>
    </location>
</feature>
<feature type="compositionally biased region" description="Basic and acidic residues" evidence="11">
    <location>
        <begin position="8"/>
        <end position="22"/>
    </location>
</feature>
<dbReference type="InterPro" id="IPR011990">
    <property type="entry name" value="TPR-like_helical_dom_sf"/>
</dbReference>
<dbReference type="InterPro" id="IPR003107">
    <property type="entry name" value="HAT"/>
</dbReference>
<dbReference type="SUPFAM" id="SSF48452">
    <property type="entry name" value="TPR-like"/>
    <property type="match status" value="1"/>
</dbReference>
<evidence type="ECO:0000256" key="11">
    <source>
        <dbReference type="SAM" id="MobiDB-lite"/>
    </source>
</evidence>